<dbReference type="InterPro" id="IPR049435">
    <property type="entry name" value="Cas_Cas6_C"/>
</dbReference>
<dbReference type="PANTHER" id="PTHR36984:SF1">
    <property type="entry name" value="CRISPR-ASSOCIATED ENDORIBONUCLEASE CAS6 1"/>
    <property type="match status" value="1"/>
</dbReference>
<dbReference type="PIRSF" id="PIRSF005054">
    <property type="entry name" value="PF1131"/>
    <property type="match status" value="1"/>
</dbReference>
<dbReference type="PANTHER" id="PTHR36984">
    <property type="entry name" value="CRISPR-ASSOCIATED ENDORIBONUCLEASE CAS6 1"/>
    <property type="match status" value="1"/>
</dbReference>
<dbReference type="CDD" id="cd21140">
    <property type="entry name" value="Cas6_I-like"/>
    <property type="match status" value="1"/>
</dbReference>
<keyword evidence="3" id="KW-0051">Antiviral defense</keyword>
<dbReference type="GO" id="GO:0051607">
    <property type="term" value="P:defense response to virus"/>
    <property type="evidence" value="ECO:0007669"/>
    <property type="project" value="UniProtKB-KW"/>
</dbReference>
<feature type="active site" description="Proton donor" evidence="6">
    <location>
        <position position="42"/>
    </location>
</feature>
<dbReference type="RefSeq" id="WP_062677353.1">
    <property type="nucleotide sequence ID" value="NZ_LQYW01000013.1"/>
</dbReference>
<gene>
    <name evidence="8" type="ORF">B4110_0326</name>
</gene>
<evidence type="ECO:0000256" key="2">
    <source>
        <dbReference type="ARBA" id="ARBA00022884"/>
    </source>
</evidence>
<evidence type="ECO:0000256" key="3">
    <source>
        <dbReference type="ARBA" id="ARBA00023118"/>
    </source>
</evidence>
<dbReference type="EMBL" id="LQYW01000013">
    <property type="protein sequence ID" value="KYD32437.1"/>
    <property type="molecule type" value="Genomic_DNA"/>
</dbReference>
<feature type="active site" description="Proton acceptor" evidence="6">
    <location>
        <position position="29"/>
    </location>
</feature>
<evidence type="ECO:0000256" key="1">
    <source>
        <dbReference type="ARBA" id="ARBA00005937"/>
    </source>
</evidence>
<accession>A0A150N6R6</accession>
<evidence type="ECO:0000256" key="4">
    <source>
        <dbReference type="PIRNR" id="PIRNR005054"/>
    </source>
</evidence>
<dbReference type="Pfam" id="PF01881">
    <property type="entry name" value="Cas_Cas6_C"/>
    <property type="match status" value="1"/>
</dbReference>
<dbReference type="AlphaFoldDB" id="A0A150N6R6"/>
<dbReference type="PATRIC" id="fig|153151.4.peg.429"/>
<evidence type="ECO:0000256" key="5">
    <source>
        <dbReference type="PIRSR" id="PIRSR005054-1"/>
    </source>
</evidence>
<protein>
    <recommendedName>
        <fullName evidence="4">CRISPR-associated endoribonuclease</fullName>
    </recommendedName>
</protein>
<dbReference type="NCBIfam" id="TIGR01877">
    <property type="entry name" value="cas_cas6"/>
    <property type="match status" value="1"/>
</dbReference>
<dbReference type="InterPro" id="IPR010156">
    <property type="entry name" value="CRISPR-assoc_prot_Cas6"/>
</dbReference>
<dbReference type="Proteomes" id="UP000075324">
    <property type="component" value="Unassembled WGS sequence"/>
</dbReference>
<sequence length="248" mass="29683">MRLTIQFRPKNGALILPINYEEVLQGFLYRSIQDFELAHFLHDVGYTKEKRRFKMFTFSRLYGTYRIHRYEKKIEFFDQVTWYISSVLDSLIVNLAQSYLLQEQFALNGQPIHIEETAVKRLEISEKRSYQIRMLSPLTVYSTYENQYGEKRTHFFSPFDVVFSDMIEKNFYNKFQAYFHRSPTERMVIKPINVTKRDKVITIFKGFRINAWNGTYEIQAPLPYVKFMYDVGIGSKNSQGFGMFEFIE</sequence>
<comment type="caution">
    <text evidence="8">The sequence shown here is derived from an EMBL/GenBank/DDBJ whole genome shotgun (WGS) entry which is preliminary data.</text>
</comment>
<evidence type="ECO:0000259" key="7">
    <source>
        <dbReference type="Pfam" id="PF01881"/>
    </source>
</evidence>
<dbReference type="Pfam" id="PF21350">
    <property type="entry name" value="Cas6_I-A"/>
    <property type="match status" value="1"/>
</dbReference>
<dbReference type="GO" id="GO:0016788">
    <property type="term" value="F:hydrolase activity, acting on ester bonds"/>
    <property type="evidence" value="ECO:0007669"/>
    <property type="project" value="InterPro"/>
</dbReference>
<dbReference type="InterPro" id="IPR045747">
    <property type="entry name" value="CRISPR-assoc_prot_Cas6_N_sf"/>
</dbReference>
<feature type="domain" description="CRISPR associated protein Cas6 C-terminal" evidence="7">
    <location>
        <begin position="127"/>
        <end position="245"/>
    </location>
</feature>
<keyword evidence="2" id="KW-0694">RNA-binding</keyword>
<dbReference type="Gene3D" id="3.30.70.1890">
    <property type="match status" value="1"/>
</dbReference>
<proteinExistence type="inferred from homology"/>
<evidence type="ECO:0000313" key="8">
    <source>
        <dbReference type="EMBL" id="KYD32437.1"/>
    </source>
</evidence>
<comment type="function">
    <text evidence="4">CRISPR (clustered regularly interspaced short palindromic repeat), is an adaptive immune system that provides protection against mobile genetic elements (viruses, transposable elements and conjugative plasmids). CRISPR clusters contain sequences complementary to antecedent mobile elements and target invading nucleic acids. CRISPR clusters are transcribed and processed into CRISPR RNA (crRNA).</text>
</comment>
<dbReference type="Gene3D" id="3.30.70.1900">
    <property type="match status" value="1"/>
</dbReference>
<feature type="site" description="Transition state stabilizer" evidence="5">
    <location>
        <position position="54"/>
    </location>
</feature>
<name>A0A150N6R6_9BACL</name>
<evidence type="ECO:0000313" key="9">
    <source>
        <dbReference type="Proteomes" id="UP000075324"/>
    </source>
</evidence>
<evidence type="ECO:0000256" key="6">
    <source>
        <dbReference type="PIRSR" id="PIRSR005054-50"/>
    </source>
</evidence>
<dbReference type="GO" id="GO:0003723">
    <property type="term" value="F:RNA binding"/>
    <property type="evidence" value="ECO:0007669"/>
    <property type="project" value="UniProtKB-KW"/>
</dbReference>
<organism evidence="8 9">
    <name type="scientific">Parageobacillus toebii</name>
    <dbReference type="NCBI Taxonomy" id="153151"/>
    <lineage>
        <taxon>Bacteria</taxon>
        <taxon>Bacillati</taxon>
        <taxon>Bacillota</taxon>
        <taxon>Bacilli</taxon>
        <taxon>Bacillales</taxon>
        <taxon>Anoxybacillaceae</taxon>
        <taxon>Parageobacillus</taxon>
    </lineage>
</organism>
<reference evidence="8 9" key="1">
    <citation type="submission" date="2016-01" db="EMBL/GenBank/DDBJ databases">
        <title>Draft Genome Sequences of Seven Thermophilic Sporeformers Isolated from Foods.</title>
        <authorList>
            <person name="Berendsen E.M."/>
            <person name="Wells-Bennik M.H."/>
            <person name="Krawcyk A.O."/>
            <person name="De Jong A."/>
            <person name="Holsappel S."/>
            <person name="Eijlander R.T."/>
            <person name="Kuipers O.P."/>
        </authorList>
    </citation>
    <scope>NUCLEOTIDE SEQUENCE [LARGE SCALE GENOMIC DNA]</scope>
    <source>
        <strain evidence="8 9">B4110</strain>
    </source>
</reference>
<comment type="similarity">
    <text evidence="1 4">Belongs to the CRISPR-associated protein Cas6/Cse3/CasE family.</text>
</comment>